<evidence type="ECO:0000313" key="4">
    <source>
        <dbReference type="Proteomes" id="UP000639643"/>
    </source>
</evidence>
<comment type="caution">
    <text evidence="3">The sequence shown here is derived from an EMBL/GenBank/DDBJ whole genome shotgun (WGS) entry which is preliminary data.</text>
</comment>
<proteinExistence type="predicted"/>
<dbReference type="Pfam" id="PF01926">
    <property type="entry name" value="MMR_HSR1"/>
    <property type="match status" value="1"/>
</dbReference>
<accession>A0A8H6MTS4</accession>
<sequence length="363" mass="40909">MVMGVTGSGKSSFVQLLVDEEVDVGHGLEPCTVNVGIYLYGDQHGRTVYLIDTPGFNDAKKTDAEILKEVSFTLVALRKQGIAITGIAYLHNITDRRMSGSSLKALKTFMAMCGKQSYPHVTLVTNMASDHSSSSAEEDILGQLVARTDWWGDMVTGGSRVMKHTGTAESAKEILQPLIAARYKGLLFTIQKELVDDGLDLDNTSAGRELNKEIGKAVEKLQVEMKRLREQSRETQNADMQSSLDEQRTELQKQVDQALESQRAMSITLEKLAREKLEEERKRLSDLANWEAQRDKLEAQQKQKENAHREEIGRLLQELEKRPHQSDVVRLEERMEDMEIQHKEDKANDQAALRDLDESIRNG</sequence>
<name>A0A8H6MTS4_9PEZI</name>
<feature type="domain" description="G" evidence="2">
    <location>
        <begin position="1"/>
        <end position="63"/>
    </location>
</feature>
<dbReference type="SUPFAM" id="SSF52540">
    <property type="entry name" value="P-loop containing nucleoside triphosphate hydrolases"/>
    <property type="match status" value="1"/>
</dbReference>
<evidence type="ECO:0000313" key="3">
    <source>
        <dbReference type="EMBL" id="KAF6807901.1"/>
    </source>
</evidence>
<organism evidence="3 4">
    <name type="scientific">Colletotrichum musicola</name>
    <dbReference type="NCBI Taxonomy" id="2175873"/>
    <lineage>
        <taxon>Eukaryota</taxon>
        <taxon>Fungi</taxon>
        <taxon>Dikarya</taxon>
        <taxon>Ascomycota</taxon>
        <taxon>Pezizomycotina</taxon>
        <taxon>Sordariomycetes</taxon>
        <taxon>Hypocreomycetidae</taxon>
        <taxon>Glomerellales</taxon>
        <taxon>Glomerellaceae</taxon>
        <taxon>Colletotrichum</taxon>
        <taxon>Colletotrichum orchidearum species complex</taxon>
    </lineage>
</organism>
<dbReference type="Proteomes" id="UP000639643">
    <property type="component" value="Unassembled WGS sequence"/>
</dbReference>
<feature type="region of interest" description="Disordered" evidence="1">
    <location>
        <begin position="228"/>
        <end position="257"/>
    </location>
</feature>
<dbReference type="InterPro" id="IPR006073">
    <property type="entry name" value="GTP-bd"/>
</dbReference>
<evidence type="ECO:0000256" key="1">
    <source>
        <dbReference type="SAM" id="MobiDB-lite"/>
    </source>
</evidence>
<reference evidence="3" key="1">
    <citation type="journal article" date="2020" name="Phytopathology">
        <title>Genome Sequence Resources of Colletotrichum truncatum, C. plurivorum, C. musicola, and C. sojae: Four Species Pathogenic to Soybean (Glycine max).</title>
        <authorList>
            <person name="Rogerio F."/>
            <person name="Boufleur T.R."/>
            <person name="Ciampi-Guillardi M."/>
            <person name="Sukno S.A."/>
            <person name="Thon M.R."/>
            <person name="Massola Junior N.S."/>
            <person name="Baroncelli R."/>
        </authorList>
    </citation>
    <scope>NUCLEOTIDE SEQUENCE</scope>
    <source>
        <strain evidence="3">LFN0074</strain>
    </source>
</reference>
<dbReference type="OrthoDB" id="8954335at2759"/>
<protein>
    <recommendedName>
        <fullName evidence="2">G domain-containing protein</fullName>
    </recommendedName>
</protein>
<dbReference type="GO" id="GO:0005525">
    <property type="term" value="F:GTP binding"/>
    <property type="evidence" value="ECO:0007669"/>
    <property type="project" value="InterPro"/>
</dbReference>
<dbReference type="EMBL" id="WIGM01000955">
    <property type="protein sequence ID" value="KAF6807901.1"/>
    <property type="molecule type" value="Genomic_DNA"/>
</dbReference>
<feature type="region of interest" description="Disordered" evidence="1">
    <location>
        <begin position="335"/>
        <end position="363"/>
    </location>
</feature>
<evidence type="ECO:0000259" key="2">
    <source>
        <dbReference type="Pfam" id="PF01926"/>
    </source>
</evidence>
<keyword evidence="4" id="KW-1185">Reference proteome</keyword>
<dbReference type="AlphaFoldDB" id="A0A8H6MTS4"/>
<feature type="compositionally biased region" description="Polar residues" evidence="1">
    <location>
        <begin position="234"/>
        <end position="244"/>
    </location>
</feature>
<dbReference type="InterPro" id="IPR027417">
    <property type="entry name" value="P-loop_NTPase"/>
</dbReference>
<gene>
    <name evidence="3" type="ORF">CMUS01_14012</name>
</gene>
<dbReference type="Gene3D" id="3.40.50.300">
    <property type="entry name" value="P-loop containing nucleotide triphosphate hydrolases"/>
    <property type="match status" value="1"/>
</dbReference>